<sequence length="96" mass="11240">MAEEGASLNERILLRQRATMCRCLTRLLRRWPRESLLILIIKMDSAIQHYITLPGMLQYPSSRKFLNTRIHSMRAKEVATLICRTGLINIRRCISQ</sequence>
<protein>
    <submittedName>
        <fullName evidence="1">Uncharacterized protein</fullName>
    </submittedName>
</protein>
<accession>X8J3T5</accession>
<proteinExistence type="predicted"/>
<gene>
    <name evidence="1" type="ORF">RSOL_190470</name>
</gene>
<evidence type="ECO:0000313" key="1">
    <source>
        <dbReference type="EMBL" id="EUC56660.1"/>
    </source>
</evidence>
<dbReference type="EMBL" id="JATN01000322">
    <property type="protein sequence ID" value="EUC56660.1"/>
    <property type="molecule type" value="Genomic_DNA"/>
</dbReference>
<dbReference type="AlphaFoldDB" id="X8J3T5"/>
<dbReference type="Proteomes" id="UP000030108">
    <property type="component" value="Unassembled WGS sequence"/>
</dbReference>
<evidence type="ECO:0000313" key="2">
    <source>
        <dbReference type="Proteomes" id="UP000030108"/>
    </source>
</evidence>
<comment type="caution">
    <text evidence="1">The sequence shown here is derived from an EMBL/GenBank/DDBJ whole genome shotgun (WGS) entry which is preliminary data.</text>
</comment>
<reference evidence="2" key="1">
    <citation type="journal article" date="2014" name="Genome Announc.">
        <title>Draft genome sequence of the plant-pathogenic soil fungus Rhizoctonia solani anastomosis group 3 strain Rhs1AP.</title>
        <authorList>
            <person name="Cubeta M.A."/>
            <person name="Thomas E."/>
            <person name="Dean R.A."/>
            <person name="Jabaji S."/>
            <person name="Neate S.M."/>
            <person name="Tavantzis S."/>
            <person name="Toda T."/>
            <person name="Vilgalys R."/>
            <person name="Bharathan N."/>
            <person name="Fedorova-Abrams N."/>
            <person name="Pakala S.B."/>
            <person name="Pakala S.M."/>
            <person name="Zafar N."/>
            <person name="Joardar V."/>
            <person name="Losada L."/>
            <person name="Nierman W.C."/>
        </authorList>
    </citation>
    <scope>NUCLEOTIDE SEQUENCE [LARGE SCALE GENOMIC DNA]</scope>
    <source>
        <strain evidence="2">AG-3</strain>
    </source>
</reference>
<organism evidence="1 2">
    <name type="scientific">Rhizoctonia solani AG-3 Rhs1AP</name>
    <dbReference type="NCBI Taxonomy" id="1086054"/>
    <lineage>
        <taxon>Eukaryota</taxon>
        <taxon>Fungi</taxon>
        <taxon>Dikarya</taxon>
        <taxon>Basidiomycota</taxon>
        <taxon>Agaricomycotina</taxon>
        <taxon>Agaricomycetes</taxon>
        <taxon>Cantharellales</taxon>
        <taxon>Ceratobasidiaceae</taxon>
        <taxon>Rhizoctonia</taxon>
    </lineage>
</organism>
<name>X8J3T5_9AGAM</name>